<evidence type="ECO:0000313" key="2">
    <source>
        <dbReference type="Proteomes" id="UP001589858"/>
    </source>
</evidence>
<sequence>MPTINLLSVDRALERRLAEAVGEHVEVEMIQSLELADLSAPGLIVIDHASVPSERSLASSIGQVLHAAPGRSVVVATDDMYAEHVLGAIRAGAADVFARNAESRQIGEVMTRLLTTALTAQGRLGRFTLVLGTDPEAMAVLATDMALAHSRNETPCLLIDCSLPSSTAEAYLDLKVDYGLAAAVADLGRMDTSLLSDALARHEASGLSLLTFDGGTGAEPSGIGPSDIVGLVQLLRASFGQVVLGAGSLRHPGLLRELAAQATAVEVVCSQSIRELDACRRLLEKTALDTATTARQRLIVWDHDPRILLDGRRMADVLGIDAVLGVPVDRVRARNALNAGRPMMLDREAGPYVQAVRRACNIAAPVTGARLRIDRMRQAVLRRMEKSA</sequence>
<dbReference type="Proteomes" id="UP001589858">
    <property type="component" value="Unassembled WGS sequence"/>
</dbReference>
<dbReference type="InterPro" id="IPR027417">
    <property type="entry name" value="P-loop_NTPase"/>
</dbReference>
<comment type="caution">
    <text evidence="1">The sequence shown here is derived from an EMBL/GenBank/DDBJ whole genome shotgun (WGS) entry which is preliminary data.</text>
</comment>
<dbReference type="RefSeq" id="WP_267223694.1">
    <property type="nucleotide sequence ID" value="NZ_JAPCWC010000026.1"/>
</dbReference>
<dbReference type="SUPFAM" id="SSF52540">
    <property type="entry name" value="P-loop containing nucleoside triphosphate hydrolases"/>
    <property type="match status" value="1"/>
</dbReference>
<dbReference type="Gene3D" id="3.40.50.2300">
    <property type="match status" value="1"/>
</dbReference>
<proteinExistence type="predicted"/>
<protein>
    <submittedName>
        <fullName evidence="1">CpaE family protein</fullName>
    </submittedName>
</protein>
<organism evidence="1 2">
    <name type="scientific">Novosphingobium clariflavum</name>
    <dbReference type="NCBI Taxonomy" id="2029884"/>
    <lineage>
        <taxon>Bacteria</taxon>
        <taxon>Pseudomonadati</taxon>
        <taxon>Pseudomonadota</taxon>
        <taxon>Alphaproteobacteria</taxon>
        <taxon>Sphingomonadales</taxon>
        <taxon>Sphingomonadaceae</taxon>
        <taxon>Novosphingobium</taxon>
    </lineage>
</organism>
<accession>A0ABV6SC95</accession>
<name>A0ABV6SC95_9SPHN</name>
<dbReference type="EMBL" id="JBHLTM010000077">
    <property type="protein sequence ID" value="MFC0686885.1"/>
    <property type="molecule type" value="Genomic_DNA"/>
</dbReference>
<keyword evidence="2" id="KW-1185">Reference proteome</keyword>
<dbReference type="Gene3D" id="3.40.50.300">
    <property type="entry name" value="P-loop containing nucleotide triphosphate hydrolases"/>
    <property type="match status" value="1"/>
</dbReference>
<evidence type="ECO:0000313" key="1">
    <source>
        <dbReference type="EMBL" id="MFC0686885.1"/>
    </source>
</evidence>
<gene>
    <name evidence="1" type="ORF">ACFFF8_20065</name>
</gene>
<reference evidence="1 2" key="1">
    <citation type="submission" date="2024-09" db="EMBL/GenBank/DDBJ databases">
        <authorList>
            <person name="Sun Q."/>
            <person name="Mori K."/>
        </authorList>
    </citation>
    <scope>NUCLEOTIDE SEQUENCE [LARGE SCALE GENOMIC DNA]</scope>
    <source>
        <strain evidence="1 2">CICC 11035S</strain>
    </source>
</reference>